<feature type="compositionally biased region" description="Gly residues" evidence="1">
    <location>
        <begin position="236"/>
        <end position="249"/>
    </location>
</feature>
<dbReference type="Proteomes" id="UP001148018">
    <property type="component" value="Unassembled WGS sequence"/>
</dbReference>
<keyword evidence="4" id="KW-1185">Reference proteome</keyword>
<feature type="domain" description="T-box transcription factor-associated" evidence="2">
    <location>
        <begin position="22"/>
        <end position="229"/>
    </location>
</feature>
<evidence type="ECO:0000313" key="4">
    <source>
        <dbReference type="Proteomes" id="UP001148018"/>
    </source>
</evidence>
<feature type="region of interest" description="Disordered" evidence="1">
    <location>
        <begin position="1"/>
        <end position="23"/>
    </location>
</feature>
<feature type="compositionally biased region" description="Basic and acidic residues" evidence="1">
    <location>
        <begin position="161"/>
        <end position="174"/>
    </location>
</feature>
<protein>
    <recommendedName>
        <fullName evidence="2">T-box transcription factor-associated domain-containing protein</fullName>
    </recommendedName>
</protein>
<proteinExistence type="predicted"/>
<organism evidence="3 4">
    <name type="scientific">Muraenolepis orangiensis</name>
    <name type="common">Patagonian moray cod</name>
    <dbReference type="NCBI Taxonomy" id="630683"/>
    <lineage>
        <taxon>Eukaryota</taxon>
        <taxon>Metazoa</taxon>
        <taxon>Chordata</taxon>
        <taxon>Craniata</taxon>
        <taxon>Vertebrata</taxon>
        <taxon>Euteleostomi</taxon>
        <taxon>Actinopterygii</taxon>
        <taxon>Neopterygii</taxon>
        <taxon>Teleostei</taxon>
        <taxon>Neoteleostei</taxon>
        <taxon>Acanthomorphata</taxon>
        <taxon>Zeiogadaria</taxon>
        <taxon>Gadariae</taxon>
        <taxon>Gadiformes</taxon>
        <taxon>Muraenolepidoidei</taxon>
        <taxon>Muraenolepididae</taxon>
        <taxon>Muraenolepis</taxon>
    </lineage>
</organism>
<comment type="caution">
    <text evidence="3">The sequence shown here is derived from an EMBL/GenBank/DDBJ whole genome shotgun (WGS) entry which is preliminary data.</text>
</comment>
<dbReference type="InterPro" id="IPR032385">
    <property type="entry name" value="T-box_assoc"/>
</dbReference>
<gene>
    <name evidence="3" type="ORF">NHX12_001115</name>
</gene>
<feature type="region of interest" description="Disordered" evidence="1">
    <location>
        <begin position="210"/>
        <end position="258"/>
    </location>
</feature>
<dbReference type="Pfam" id="PF16176">
    <property type="entry name" value="T-box_assoc"/>
    <property type="match status" value="1"/>
</dbReference>
<accession>A0A9Q0DZB0</accession>
<evidence type="ECO:0000256" key="1">
    <source>
        <dbReference type="SAM" id="MobiDB-lite"/>
    </source>
</evidence>
<dbReference type="EMBL" id="JANIIK010000109">
    <property type="protein sequence ID" value="KAJ3597592.1"/>
    <property type="molecule type" value="Genomic_DNA"/>
</dbReference>
<feature type="region of interest" description="Disordered" evidence="1">
    <location>
        <begin position="134"/>
        <end position="181"/>
    </location>
</feature>
<dbReference type="AlphaFoldDB" id="A0A9Q0DZB0"/>
<evidence type="ECO:0000313" key="3">
    <source>
        <dbReference type="EMBL" id="KAJ3597592.1"/>
    </source>
</evidence>
<name>A0A9Q0DZB0_9TELE</name>
<dbReference type="OrthoDB" id="10534226at2759"/>
<reference evidence="3" key="1">
    <citation type="submission" date="2022-07" db="EMBL/GenBank/DDBJ databases">
        <title>Chromosome-level genome of Muraenolepis orangiensis.</title>
        <authorList>
            <person name="Kim J."/>
        </authorList>
    </citation>
    <scope>NUCLEOTIDE SEQUENCE</scope>
    <source>
        <strain evidence="3">KU_S4_2022</strain>
        <tissue evidence="3">Muscle</tissue>
    </source>
</reference>
<sequence length="269" mass="28604">MYTAPEADRLTPSPTDSPRSHQIVPGARYTMQPFFQDQLVQNLPQNRFYGGGERAVPQTEGFLSAPRPDDAASQRWLVASLQQGGASCGAASNALEPAPYEGEYPGPLLPYGLRSLTAPGLSYYPDPPYGGWSSGRGPYQRRAPGPPWSPRPGAGGFPEDSESKDKPRAPEDPGKGGAISAWTDTLTPALTPALALNKPDLGLFCKRRRLSPDGSVTPEVKCEDMDSTTTVQGGPYSKGGGPYSKGGGAYSKDGPYRGPQACYSFYTVP</sequence>
<evidence type="ECO:0000259" key="2">
    <source>
        <dbReference type="Pfam" id="PF16176"/>
    </source>
</evidence>